<name>I0Z7N8_COCSC</name>
<feature type="domain" description="UGP3-like C-terminal hexapeptide repeats" evidence="2">
    <location>
        <begin position="789"/>
        <end position="916"/>
    </location>
</feature>
<dbReference type="PANTHER" id="PTHR11952">
    <property type="entry name" value="UDP- GLUCOSE PYROPHOSPHORYLASE"/>
    <property type="match status" value="1"/>
</dbReference>
<sequence length="943" mass="102132">MSGQLNQAQTPVVYSKSCLRRGFLSRQSAYPHATRWGHTHGRRIFLRPVEKPNHKGARLLPGATRTTQAEIQAVPAEQPDSREIGRHSKLVLEVAYLRDLVETLANASTAQAKTDHLVQNERVLRFGTSCSPGQRFMDALGGLDAGSAYLLLCLVAIGQEHILAVPANSQGFNKALHLLCTNLHHVDTFYNSIGGLAGYQLKCLETMAASAQALEQSSAEETAAEPKFYMPQGLDIAGNKNRRAAAAAAATGLEALPYMAEILPLGGAGDRLGLQCDVTGESVPTAMLPYCGRSLLSGIIRDLQAREYLYYKVYGTQEITPVAIMTSAAKGNHERVQKLLAENNWFGRGKELFEQPMVPVVSAEDGSWLLPEPLRPLMKPGGHGAIWKLMLDEGVFTWLSNRRREAAIVRQISNPLAGTDATLLALSGAGYADSKCFGFASCERRAGAAEGVNVLMERRLKRADGDGYEYVYNVTNVEYTEFGRLGVSDECLDGSQYSRYPANTNVLYIGLKASLSPSTALKAGVKSGGGAALPGMIFNQGKKVAYTDAVSGEEKSTFAGRLECTMQNVVDSLAQRFNEPMPESLHGSLNTFVVYNRRRCVTSSAKRRRKPGSTMVSQTPDGSFLDLMRNATDLLTRCGLSHVPEVGTVEQYLEKGPGFIFLYHPALGPLWDVIAQKVRGGALKHGSELVLEVADAALLDVHVEGSLLVHADCVTGSVESPHSAGGQSRSYATDIHVSHPDGRQTLFSSEPAGAQLAHSDSSAHMQLHLAAPGSSSNSSSSIPQGSSASSVVPFTRASNPEQHRLVFSDRCGRVRLTGVVVRNKGIDWGSPDNCYWQHKVARKEAARIVLHGQSEFEASHVVLEGDQTFEVPDGYKMVVSAAPAGGLRRALFPLHKRRPSWQWDYQMDSEGSVKLSILETARPPTYAPAFLTTPAEAPFVYVI</sequence>
<evidence type="ECO:0000313" key="4">
    <source>
        <dbReference type="Proteomes" id="UP000007264"/>
    </source>
</evidence>
<dbReference type="InterPro" id="IPR039741">
    <property type="entry name" value="UDP-sugar_pyrophosphorylase"/>
</dbReference>
<feature type="region of interest" description="Disordered" evidence="1">
    <location>
        <begin position="740"/>
        <end position="792"/>
    </location>
</feature>
<dbReference type="Proteomes" id="UP000007264">
    <property type="component" value="Unassembled WGS sequence"/>
</dbReference>
<dbReference type="KEGG" id="csl:COCSUDRAFT_27155"/>
<dbReference type="EMBL" id="AGSI01000002">
    <property type="protein sequence ID" value="EIE26657.1"/>
    <property type="molecule type" value="Genomic_DNA"/>
</dbReference>
<reference evidence="3 4" key="1">
    <citation type="journal article" date="2012" name="Genome Biol.">
        <title>The genome of the polar eukaryotic microalga coccomyxa subellipsoidea reveals traits of cold adaptation.</title>
        <authorList>
            <person name="Blanc G."/>
            <person name="Agarkova I."/>
            <person name="Grimwood J."/>
            <person name="Kuo A."/>
            <person name="Brueggeman A."/>
            <person name="Dunigan D."/>
            <person name="Gurnon J."/>
            <person name="Ladunga I."/>
            <person name="Lindquist E."/>
            <person name="Lucas S."/>
            <person name="Pangilinan J."/>
            <person name="Proschold T."/>
            <person name="Salamov A."/>
            <person name="Schmutz J."/>
            <person name="Weeks D."/>
            <person name="Yamada T."/>
            <person name="Claverie J.M."/>
            <person name="Grigoriev I."/>
            <person name="Van Etten J."/>
            <person name="Lomsadze A."/>
            <person name="Borodovsky M."/>
        </authorList>
    </citation>
    <scope>NUCLEOTIDE SEQUENCE [LARGE SCALE GENOMIC DNA]</scope>
    <source>
        <strain evidence="3 4">C-169</strain>
    </source>
</reference>
<dbReference type="InterPro" id="IPR029044">
    <property type="entry name" value="Nucleotide-diphossugar_trans"/>
</dbReference>
<proteinExistence type="predicted"/>
<dbReference type="PANTHER" id="PTHR11952:SF14">
    <property type="entry name" value="UTP--GLUCOSE-1-PHOSPHATE URIDYLYLTRANSFERASE 3, CHLOROPLASTIC"/>
    <property type="match status" value="1"/>
</dbReference>
<dbReference type="AlphaFoldDB" id="I0Z7N8"/>
<dbReference type="STRING" id="574566.I0Z7N8"/>
<keyword evidence="4" id="KW-1185">Reference proteome</keyword>
<dbReference type="SUPFAM" id="SSF53448">
    <property type="entry name" value="Nucleotide-diphospho-sugar transferases"/>
    <property type="match status" value="1"/>
</dbReference>
<dbReference type="eggNOG" id="ENOG502QU00">
    <property type="taxonomic scope" value="Eukaryota"/>
</dbReference>
<organism evidence="3 4">
    <name type="scientific">Coccomyxa subellipsoidea (strain C-169)</name>
    <name type="common">Green microalga</name>
    <dbReference type="NCBI Taxonomy" id="574566"/>
    <lineage>
        <taxon>Eukaryota</taxon>
        <taxon>Viridiplantae</taxon>
        <taxon>Chlorophyta</taxon>
        <taxon>core chlorophytes</taxon>
        <taxon>Trebouxiophyceae</taxon>
        <taxon>Trebouxiophyceae incertae sedis</taxon>
        <taxon>Coccomyxaceae</taxon>
        <taxon>Coccomyxa</taxon>
        <taxon>Coccomyxa subellipsoidea</taxon>
    </lineage>
</organism>
<dbReference type="Gene3D" id="3.90.550.10">
    <property type="entry name" value="Spore Coat Polysaccharide Biosynthesis Protein SpsA, Chain A"/>
    <property type="match status" value="1"/>
</dbReference>
<protein>
    <submittedName>
        <fullName evidence="3">Nucleotide-diphospho-sugar transferase</fullName>
    </submittedName>
</protein>
<dbReference type="InterPro" id="IPR057388">
    <property type="entry name" value="Hexapep_UGP3_C"/>
</dbReference>
<evidence type="ECO:0000259" key="2">
    <source>
        <dbReference type="Pfam" id="PF25441"/>
    </source>
</evidence>
<dbReference type="Pfam" id="PF25441">
    <property type="entry name" value="Hexapep_UGP3_C"/>
    <property type="match status" value="2"/>
</dbReference>
<keyword evidence="3" id="KW-0808">Transferase</keyword>
<comment type="caution">
    <text evidence="3">The sequence shown here is derived from an EMBL/GenBank/DDBJ whole genome shotgun (WGS) entry which is preliminary data.</text>
</comment>
<dbReference type="GO" id="GO:0003977">
    <property type="term" value="F:UDP-N-acetylglucosamine diphosphorylase activity"/>
    <property type="evidence" value="ECO:0007669"/>
    <property type="project" value="TreeGrafter"/>
</dbReference>
<dbReference type="GeneID" id="17044667"/>
<dbReference type="RefSeq" id="XP_005651201.1">
    <property type="nucleotide sequence ID" value="XM_005651144.1"/>
</dbReference>
<feature type="compositionally biased region" description="Low complexity" evidence="1">
    <location>
        <begin position="774"/>
        <end position="790"/>
    </location>
</feature>
<evidence type="ECO:0000313" key="3">
    <source>
        <dbReference type="EMBL" id="EIE26657.1"/>
    </source>
</evidence>
<evidence type="ECO:0000256" key="1">
    <source>
        <dbReference type="SAM" id="MobiDB-lite"/>
    </source>
</evidence>
<feature type="domain" description="UGP3-like C-terminal hexapeptide repeats" evidence="2">
    <location>
        <begin position="679"/>
        <end position="722"/>
    </location>
</feature>
<accession>I0Z7N8</accession>
<dbReference type="OrthoDB" id="2020092at2759"/>
<gene>
    <name evidence="3" type="ORF">COCSUDRAFT_27155</name>
</gene>
<dbReference type="GO" id="GO:0006048">
    <property type="term" value="P:UDP-N-acetylglucosamine biosynthetic process"/>
    <property type="evidence" value="ECO:0007669"/>
    <property type="project" value="TreeGrafter"/>
</dbReference>